<feature type="transmembrane region" description="Helical" evidence="11">
    <location>
        <begin position="233"/>
        <end position="253"/>
    </location>
</feature>
<dbReference type="Proteomes" id="UP000683417">
    <property type="component" value="Unassembled WGS sequence"/>
</dbReference>
<evidence type="ECO:0000256" key="3">
    <source>
        <dbReference type="ARBA" id="ARBA00022448"/>
    </source>
</evidence>
<comment type="catalytic activity">
    <reaction evidence="8">
        <text>H2O(in) = H2O(out)</text>
        <dbReference type="Rhea" id="RHEA:29667"/>
        <dbReference type="ChEBI" id="CHEBI:15377"/>
    </reaction>
</comment>
<feature type="transmembrane region" description="Helical" evidence="11">
    <location>
        <begin position="375"/>
        <end position="393"/>
    </location>
</feature>
<evidence type="ECO:0000313" key="13">
    <source>
        <dbReference type="Proteomes" id="UP000683417"/>
    </source>
</evidence>
<gene>
    <name evidence="12" type="ORF">BGTH12_LOCUS4307</name>
</gene>
<feature type="compositionally biased region" description="Basic and acidic residues" evidence="10">
    <location>
        <begin position="1"/>
        <end position="11"/>
    </location>
</feature>
<evidence type="ECO:0000256" key="6">
    <source>
        <dbReference type="ARBA" id="ARBA00022989"/>
    </source>
</evidence>
<comment type="similarity">
    <text evidence="2">Belongs to the MIP/aquaporin (TC 1.A.8) family.</text>
</comment>
<dbReference type="PROSITE" id="PS00221">
    <property type="entry name" value="MIP"/>
    <property type="match status" value="1"/>
</dbReference>
<keyword evidence="3" id="KW-0813">Transport</keyword>
<keyword evidence="7 11" id="KW-0472">Membrane</keyword>
<evidence type="ECO:0000256" key="5">
    <source>
        <dbReference type="ARBA" id="ARBA00022737"/>
    </source>
</evidence>
<evidence type="ECO:0000256" key="8">
    <source>
        <dbReference type="ARBA" id="ARBA00034651"/>
    </source>
</evidence>
<keyword evidence="4 11" id="KW-0812">Transmembrane</keyword>
<organism evidence="12 13">
    <name type="scientific">Blumeria graminis f. sp. triticale</name>
    <dbReference type="NCBI Taxonomy" id="1689686"/>
    <lineage>
        <taxon>Eukaryota</taxon>
        <taxon>Fungi</taxon>
        <taxon>Dikarya</taxon>
        <taxon>Ascomycota</taxon>
        <taxon>Pezizomycotina</taxon>
        <taxon>Leotiomycetes</taxon>
        <taxon>Erysiphales</taxon>
        <taxon>Erysiphaceae</taxon>
        <taxon>Blumeria</taxon>
    </lineage>
</organism>
<protein>
    <submittedName>
        <fullName evidence="12">BgTH12-02623</fullName>
    </submittedName>
</protein>
<name>A0A9W4DJK9_BLUGR</name>
<feature type="transmembrane region" description="Helical" evidence="11">
    <location>
        <begin position="324"/>
        <end position="347"/>
    </location>
</feature>
<sequence>MASLPQRERRPSFGPTVYHDEDVHVKRPQRVYYEEVSRDRTRRSSSIKAPAVAHSENTRYFVEPLEASMHGAARPIYADSPHDRPSQDDEKGFLERPSLTDDERPYKAESEFPRNTPYGQPRRSAVRYAPSPHPDYVVTEKSPLWWGRVRHSLREPFSEFFGVFILVLFGDGAIAQVVLSRNTRGDWQSICWGWGLGVMIGVYVSGISGSNINPAVTLTNCVFRKQAWRKLPVYAAAQILGAFTAAGVIYANYKSAIDAFEGGPGVRTVPGYSPNATAGIFATYPQPFMSRTGEFFSEFLCAAILMFCIYMLQDTKNMGAGKLLPLALFFVVFGIGACFGWETGFAINMARDFGPRLMTYCLGYGPKVWTASSNYFWIPMVAPFLGCLFGAWIHDLFLFTGESPVNTPWMGLRQLVRPRQAHHSPV</sequence>
<accession>A0A9W4DJK9</accession>
<feature type="transmembrane region" description="Helical" evidence="11">
    <location>
        <begin position="295"/>
        <end position="312"/>
    </location>
</feature>
<evidence type="ECO:0000256" key="9">
    <source>
        <dbReference type="ARBA" id="ARBA00049405"/>
    </source>
</evidence>
<feature type="region of interest" description="Disordered" evidence="10">
    <location>
        <begin position="1"/>
        <end position="54"/>
    </location>
</feature>
<evidence type="ECO:0000256" key="4">
    <source>
        <dbReference type="ARBA" id="ARBA00022692"/>
    </source>
</evidence>
<dbReference type="EMBL" id="CAJHIT010000007">
    <property type="protein sequence ID" value="CAD6502949.1"/>
    <property type="molecule type" value="Genomic_DNA"/>
</dbReference>
<feature type="transmembrane region" description="Helical" evidence="11">
    <location>
        <begin position="160"/>
        <end position="180"/>
    </location>
</feature>
<keyword evidence="5" id="KW-0677">Repeat</keyword>
<comment type="subcellular location">
    <subcellularLocation>
        <location evidence="1">Membrane</location>
        <topology evidence="1">Multi-pass membrane protein</topology>
    </subcellularLocation>
</comment>
<dbReference type="GO" id="GO:0015254">
    <property type="term" value="F:glycerol channel activity"/>
    <property type="evidence" value="ECO:0007669"/>
    <property type="project" value="TreeGrafter"/>
</dbReference>
<evidence type="ECO:0000256" key="7">
    <source>
        <dbReference type="ARBA" id="ARBA00023136"/>
    </source>
</evidence>
<dbReference type="InterPro" id="IPR000425">
    <property type="entry name" value="MIP"/>
</dbReference>
<feature type="region of interest" description="Disordered" evidence="10">
    <location>
        <begin position="75"/>
        <end position="122"/>
    </location>
</feature>
<dbReference type="PANTHER" id="PTHR43829:SF9">
    <property type="entry name" value="AQUAPORIN-9"/>
    <property type="match status" value="1"/>
</dbReference>
<comment type="caution">
    <text evidence="12">The sequence shown here is derived from an EMBL/GenBank/DDBJ whole genome shotgun (WGS) entry which is preliminary data.</text>
</comment>
<dbReference type="AlphaFoldDB" id="A0A9W4DJK9"/>
<dbReference type="Pfam" id="PF00230">
    <property type="entry name" value="MIP"/>
    <property type="match status" value="1"/>
</dbReference>
<comment type="catalytic activity">
    <reaction evidence="9">
        <text>glycerol(in) = glycerol(out)</text>
        <dbReference type="Rhea" id="RHEA:29675"/>
        <dbReference type="ChEBI" id="CHEBI:17754"/>
    </reaction>
</comment>
<evidence type="ECO:0000256" key="2">
    <source>
        <dbReference type="ARBA" id="ARBA00006175"/>
    </source>
</evidence>
<reference evidence="12" key="1">
    <citation type="submission" date="2020-10" db="EMBL/GenBank/DDBJ databases">
        <authorList>
            <person name="Muller C M."/>
        </authorList>
    </citation>
    <scope>NUCLEOTIDE SEQUENCE</scope>
    <source>
        <strain evidence="12">THUN-12</strain>
    </source>
</reference>
<dbReference type="InterPro" id="IPR050363">
    <property type="entry name" value="MIP/Aquaporin"/>
</dbReference>
<evidence type="ECO:0000256" key="1">
    <source>
        <dbReference type="ARBA" id="ARBA00004141"/>
    </source>
</evidence>
<feature type="transmembrane region" description="Helical" evidence="11">
    <location>
        <begin position="192"/>
        <end position="212"/>
    </location>
</feature>
<dbReference type="NCBIfam" id="TIGR00861">
    <property type="entry name" value="MIP"/>
    <property type="match status" value="1"/>
</dbReference>
<dbReference type="GO" id="GO:0005886">
    <property type="term" value="C:plasma membrane"/>
    <property type="evidence" value="ECO:0007669"/>
    <property type="project" value="TreeGrafter"/>
</dbReference>
<dbReference type="FunFam" id="1.20.1080.10:FF:000027">
    <property type="entry name" value="MIP aquaporin"/>
    <property type="match status" value="1"/>
</dbReference>
<dbReference type="PANTHER" id="PTHR43829">
    <property type="entry name" value="AQUAPORIN OR AQUAGLYCEROPORIN RELATED"/>
    <property type="match status" value="1"/>
</dbReference>
<dbReference type="CDD" id="cd00333">
    <property type="entry name" value="MIP"/>
    <property type="match status" value="1"/>
</dbReference>
<keyword evidence="6 11" id="KW-1133">Transmembrane helix</keyword>
<evidence type="ECO:0000256" key="10">
    <source>
        <dbReference type="SAM" id="MobiDB-lite"/>
    </source>
</evidence>
<proteinExistence type="inferred from homology"/>
<evidence type="ECO:0000313" key="12">
    <source>
        <dbReference type="EMBL" id="CAD6502949.1"/>
    </source>
</evidence>
<evidence type="ECO:0000256" key="11">
    <source>
        <dbReference type="SAM" id="Phobius"/>
    </source>
</evidence>
<dbReference type="InterPro" id="IPR022357">
    <property type="entry name" value="MIP_CS"/>
</dbReference>
<feature type="compositionally biased region" description="Basic and acidic residues" evidence="10">
    <location>
        <begin position="80"/>
        <end position="112"/>
    </location>
</feature>
<dbReference type="GO" id="GO:0015250">
    <property type="term" value="F:water channel activity"/>
    <property type="evidence" value="ECO:0007669"/>
    <property type="project" value="TreeGrafter"/>
</dbReference>